<dbReference type="PANTHER" id="PTHR33706:SF1">
    <property type="entry name" value="TPR REPEAT PROTEIN"/>
    <property type="match status" value="1"/>
</dbReference>
<organism evidence="1 2">
    <name type="scientific">Paramecium primaurelia</name>
    <dbReference type="NCBI Taxonomy" id="5886"/>
    <lineage>
        <taxon>Eukaryota</taxon>
        <taxon>Sar</taxon>
        <taxon>Alveolata</taxon>
        <taxon>Ciliophora</taxon>
        <taxon>Intramacronucleata</taxon>
        <taxon>Oligohymenophorea</taxon>
        <taxon>Peniculida</taxon>
        <taxon>Parameciidae</taxon>
        <taxon>Paramecium</taxon>
    </lineage>
</organism>
<dbReference type="AlphaFoldDB" id="A0A8S1NGK2"/>
<evidence type="ECO:0000313" key="2">
    <source>
        <dbReference type="Proteomes" id="UP000688137"/>
    </source>
</evidence>
<dbReference type="EMBL" id="CAJJDM010000089">
    <property type="protein sequence ID" value="CAD8090409.1"/>
    <property type="molecule type" value="Genomic_DNA"/>
</dbReference>
<protein>
    <submittedName>
        <fullName evidence="1">Uncharacterized protein</fullName>
    </submittedName>
</protein>
<comment type="caution">
    <text evidence="1">The sequence shown here is derived from an EMBL/GenBank/DDBJ whole genome shotgun (WGS) entry which is preliminary data.</text>
</comment>
<keyword evidence="2" id="KW-1185">Reference proteome</keyword>
<reference evidence="1" key="1">
    <citation type="submission" date="2021-01" db="EMBL/GenBank/DDBJ databases">
        <authorList>
            <consortium name="Genoscope - CEA"/>
            <person name="William W."/>
        </authorList>
    </citation>
    <scope>NUCLEOTIDE SEQUENCE</scope>
</reference>
<proteinExistence type="predicted"/>
<sequence length="184" mass="22080">MTDTNQSQNSQQEIQQSNILIEDAVKIRWNIWCGSRQFVKISIIIRNNNNEELIYIKNDKILRQEKILDLTNNIELMKNVEQINHLTWRGLFSNLKNKIGIWTAYWKLQKINVGGYYDQMSQKQGKWIEIFENYCEQFSLFKYIVLQMLFIQANIKMGQNVGYGKQYIRIKQCNISLMKWSWII</sequence>
<gene>
    <name evidence="1" type="ORF">PPRIM_AZ9-3.1.T0860019</name>
</gene>
<evidence type="ECO:0000313" key="1">
    <source>
        <dbReference type="EMBL" id="CAD8090409.1"/>
    </source>
</evidence>
<name>A0A8S1NGK2_PARPR</name>
<dbReference type="PANTHER" id="PTHR33706">
    <property type="entry name" value="MORN VARIANT REPEAT PROTEIN"/>
    <property type="match status" value="1"/>
</dbReference>
<dbReference type="Proteomes" id="UP000688137">
    <property type="component" value="Unassembled WGS sequence"/>
</dbReference>
<accession>A0A8S1NGK2</accession>